<organism evidence="2">
    <name type="scientific">uncultured Chloroflexota bacterium</name>
    <dbReference type="NCBI Taxonomy" id="166587"/>
    <lineage>
        <taxon>Bacteria</taxon>
        <taxon>Bacillati</taxon>
        <taxon>Chloroflexota</taxon>
        <taxon>environmental samples</taxon>
    </lineage>
</organism>
<dbReference type="AlphaFoldDB" id="A0A6J4I851"/>
<proteinExistence type="predicted"/>
<feature type="region of interest" description="Disordered" evidence="1">
    <location>
        <begin position="49"/>
        <end position="78"/>
    </location>
</feature>
<gene>
    <name evidence="2" type="ORF">AVDCRST_MAG77-1784</name>
</gene>
<feature type="non-terminal residue" evidence="2">
    <location>
        <position position="78"/>
    </location>
</feature>
<accession>A0A6J4I851</accession>
<reference evidence="2" key="1">
    <citation type="submission" date="2020-02" db="EMBL/GenBank/DDBJ databases">
        <authorList>
            <person name="Meier V. D."/>
        </authorList>
    </citation>
    <scope>NUCLEOTIDE SEQUENCE</scope>
    <source>
        <strain evidence="2">AVDCRST_MAG77</strain>
    </source>
</reference>
<dbReference type="EMBL" id="CADCTC010000105">
    <property type="protein sequence ID" value="CAA9243009.1"/>
    <property type="molecule type" value="Genomic_DNA"/>
</dbReference>
<evidence type="ECO:0000313" key="2">
    <source>
        <dbReference type="EMBL" id="CAA9243009.1"/>
    </source>
</evidence>
<feature type="non-terminal residue" evidence="2">
    <location>
        <position position="1"/>
    </location>
</feature>
<sequence length="78" mass="8649">WMRKPSSYSSSRRRCSPLLNSTAARCGTTRTPTAWCRWKLMRWPACRQGGGAAAGGVPPARQGRRPLAHTLRHEARCG</sequence>
<protein>
    <submittedName>
        <fullName evidence="2">Uncharacterized protein</fullName>
    </submittedName>
</protein>
<name>A0A6J4I851_9CHLR</name>
<evidence type="ECO:0000256" key="1">
    <source>
        <dbReference type="SAM" id="MobiDB-lite"/>
    </source>
</evidence>